<dbReference type="Proteomes" id="UP000325558">
    <property type="component" value="Unassembled WGS sequence"/>
</dbReference>
<dbReference type="AlphaFoldDB" id="A0A5N6Y335"/>
<evidence type="ECO:0000313" key="2">
    <source>
        <dbReference type="EMBL" id="KAE8338859.1"/>
    </source>
</evidence>
<name>A0A5N6Y335_9EURO</name>
<dbReference type="EMBL" id="ML737162">
    <property type="protein sequence ID" value="KAE8338859.1"/>
    <property type="molecule type" value="Genomic_DNA"/>
</dbReference>
<organism evidence="2">
    <name type="scientific">Aspergillus arachidicola</name>
    <dbReference type="NCBI Taxonomy" id="656916"/>
    <lineage>
        <taxon>Eukaryota</taxon>
        <taxon>Fungi</taxon>
        <taxon>Dikarya</taxon>
        <taxon>Ascomycota</taxon>
        <taxon>Pezizomycotina</taxon>
        <taxon>Eurotiomycetes</taxon>
        <taxon>Eurotiomycetidae</taxon>
        <taxon>Eurotiales</taxon>
        <taxon>Aspergillaceae</taxon>
        <taxon>Aspergillus</taxon>
        <taxon>Aspergillus subgen. Circumdati</taxon>
    </lineage>
</organism>
<gene>
    <name evidence="2" type="ORF">BDV24DRAFT_82938</name>
</gene>
<sequence>MILRMFPLCIPSVVLTRWHAIDGARSSRVDDAGNASPPLSLRQRSRYVYVHVKLEEQQETKRNETKRNKRDTSNAPMHK</sequence>
<proteinExistence type="predicted"/>
<evidence type="ECO:0000256" key="1">
    <source>
        <dbReference type="SAM" id="MobiDB-lite"/>
    </source>
</evidence>
<feature type="region of interest" description="Disordered" evidence="1">
    <location>
        <begin position="54"/>
        <end position="79"/>
    </location>
</feature>
<feature type="compositionally biased region" description="Basic and acidic residues" evidence="1">
    <location>
        <begin position="54"/>
        <end position="72"/>
    </location>
</feature>
<reference evidence="2" key="1">
    <citation type="submission" date="2019-04" db="EMBL/GenBank/DDBJ databases">
        <title>Friends and foes A comparative genomics study of 23 Aspergillus species from section Flavi.</title>
        <authorList>
            <consortium name="DOE Joint Genome Institute"/>
            <person name="Kjaerbolling I."/>
            <person name="Vesth T."/>
            <person name="Frisvad J.C."/>
            <person name="Nybo J.L."/>
            <person name="Theobald S."/>
            <person name="Kildgaard S."/>
            <person name="Isbrandt T."/>
            <person name="Kuo A."/>
            <person name="Sato A."/>
            <person name="Lyhne E.K."/>
            <person name="Kogle M.E."/>
            <person name="Wiebenga A."/>
            <person name="Kun R.S."/>
            <person name="Lubbers R.J."/>
            <person name="Makela M.R."/>
            <person name="Barry K."/>
            <person name="Chovatia M."/>
            <person name="Clum A."/>
            <person name="Daum C."/>
            <person name="Haridas S."/>
            <person name="He G."/>
            <person name="LaButti K."/>
            <person name="Lipzen A."/>
            <person name="Mondo S."/>
            <person name="Riley R."/>
            <person name="Salamov A."/>
            <person name="Simmons B.A."/>
            <person name="Magnuson J.K."/>
            <person name="Henrissat B."/>
            <person name="Mortensen U.H."/>
            <person name="Larsen T.O."/>
            <person name="Devries R.P."/>
            <person name="Grigoriev I.V."/>
            <person name="Machida M."/>
            <person name="Baker S.E."/>
            <person name="Andersen M.R."/>
        </authorList>
    </citation>
    <scope>NUCLEOTIDE SEQUENCE</scope>
    <source>
        <strain evidence="2">CBS 117612</strain>
    </source>
</reference>
<accession>A0A5N6Y335</accession>
<protein>
    <submittedName>
        <fullName evidence="2">Uncharacterized protein</fullName>
    </submittedName>
</protein>